<dbReference type="EC" id="5.4.99.25" evidence="5"/>
<feature type="domain" description="tRNA pseudouridylate synthase B C-terminal" evidence="7">
    <location>
        <begin position="177"/>
        <end position="220"/>
    </location>
</feature>
<evidence type="ECO:0000313" key="9">
    <source>
        <dbReference type="Proteomes" id="UP001139263"/>
    </source>
</evidence>
<dbReference type="InterPro" id="IPR002501">
    <property type="entry name" value="PsdUridine_synth_N"/>
</dbReference>
<dbReference type="NCBIfam" id="TIGR00431">
    <property type="entry name" value="TruB"/>
    <property type="match status" value="1"/>
</dbReference>
<dbReference type="PANTHER" id="PTHR13767">
    <property type="entry name" value="TRNA-PSEUDOURIDINE SYNTHASE"/>
    <property type="match status" value="1"/>
</dbReference>
<accession>A0A9X1V9D3</accession>
<dbReference type="HAMAP" id="MF_01080">
    <property type="entry name" value="TruB_bact"/>
    <property type="match status" value="1"/>
</dbReference>
<evidence type="ECO:0000256" key="1">
    <source>
        <dbReference type="ARBA" id="ARBA00000385"/>
    </source>
</evidence>
<dbReference type="InterPro" id="IPR032819">
    <property type="entry name" value="TruB_C"/>
</dbReference>
<comment type="function">
    <text evidence="5">Responsible for synthesis of pseudouridine from uracil-55 in the psi GC loop of transfer RNAs.</text>
</comment>
<dbReference type="GO" id="GO:0003723">
    <property type="term" value="F:RNA binding"/>
    <property type="evidence" value="ECO:0007669"/>
    <property type="project" value="InterPro"/>
</dbReference>
<keyword evidence="4 5" id="KW-0413">Isomerase</keyword>
<dbReference type="EMBL" id="JALBUF010000005">
    <property type="protein sequence ID" value="MCI0183630.1"/>
    <property type="molecule type" value="Genomic_DNA"/>
</dbReference>
<evidence type="ECO:0000259" key="6">
    <source>
        <dbReference type="Pfam" id="PF01509"/>
    </source>
</evidence>
<protein>
    <recommendedName>
        <fullName evidence="5">tRNA pseudouridine synthase B</fullName>
        <ecNumber evidence="5">5.4.99.25</ecNumber>
    </recommendedName>
    <alternativeName>
        <fullName evidence="5">tRNA pseudouridine(55) synthase</fullName>
        <shortName evidence="5">Psi55 synthase</shortName>
    </alternativeName>
    <alternativeName>
        <fullName evidence="5">tRNA pseudouridylate synthase</fullName>
    </alternativeName>
    <alternativeName>
        <fullName evidence="5">tRNA-uridine isomerase</fullName>
    </alternativeName>
</protein>
<dbReference type="AlphaFoldDB" id="A0A9X1V9D3"/>
<evidence type="ECO:0000256" key="4">
    <source>
        <dbReference type="ARBA" id="ARBA00023235"/>
    </source>
</evidence>
<sequence length="312" mass="34409">MHSGIIVLNKPAQMSSQQAVTRVKRALGAKKAGHAGTLDPDVTGVLPVFLGFATRLTEYILTDGKRYQAELVLGWSTDTQDASGEMIESVDHVSVSEQQIRDIISSFVGLIWQTPPAFSALKVQGKRAYELARDGIEVHLASRQITIYSLEILSISHVGKTIHVNFDVHCSKGTYIRTLCHDIGSALGIPAHMGKLVRTASGPFDIQQAHDIDSVYDRTWDLAVAPEQAILHMPALYVSEETLKTIVYGQPIRYPMDGSGWRSNKGVHVPLQSLVRVHVESGPLVAIYEVHEMNQEECILIPKKVLWQAVTE</sequence>
<comment type="similarity">
    <text evidence="2 5">Belongs to the pseudouridine synthase TruB family. Type 1 subfamily.</text>
</comment>
<name>A0A9X1V9D3_9BACL</name>
<keyword evidence="3 5" id="KW-0819">tRNA processing</keyword>
<evidence type="ECO:0000259" key="7">
    <source>
        <dbReference type="Pfam" id="PF16198"/>
    </source>
</evidence>
<evidence type="ECO:0000256" key="3">
    <source>
        <dbReference type="ARBA" id="ARBA00022694"/>
    </source>
</evidence>
<organism evidence="8 9">
    <name type="scientific">Sulfoacidibacillus ferrooxidans</name>
    <dbReference type="NCBI Taxonomy" id="2005001"/>
    <lineage>
        <taxon>Bacteria</taxon>
        <taxon>Bacillati</taxon>
        <taxon>Bacillota</taxon>
        <taxon>Bacilli</taxon>
        <taxon>Bacillales</taxon>
        <taxon>Alicyclobacillaceae</taxon>
        <taxon>Sulfoacidibacillus</taxon>
    </lineage>
</organism>
<dbReference type="Gene3D" id="3.30.2350.10">
    <property type="entry name" value="Pseudouridine synthase"/>
    <property type="match status" value="1"/>
</dbReference>
<dbReference type="Proteomes" id="UP001139263">
    <property type="component" value="Unassembled WGS sequence"/>
</dbReference>
<dbReference type="Pfam" id="PF16198">
    <property type="entry name" value="TruB_C_2"/>
    <property type="match status" value="1"/>
</dbReference>
<dbReference type="GO" id="GO:0160148">
    <property type="term" value="F:tRNA pseudouridine(55) synthase activity"/>
    <property type="evidence" value="ECO:0007669"/>
    <property type="project" value="UniProtKB-EC"/>
</dbReference>
<reference evidence="8" key="1">
    <citation type="submission" date="2022-03" db="EMBL/GenBank/DDBJ databases">
        <title>Draft Genome Sequence of Firmicute Strain S0AB, a Heterotrophic Iron/Sulfur-Oxidizing Extreme Acidophile.</title>
        <authorList>
            <person name="Vergara E."/>
            <person name="Pakostova E."/>
            <person name="Johnson D.B."/>
            <person name="Holmes D.S."/>
        </authorList>
    </citation>
    <scope>NUCLEOTIDE SEQUENCE</scope>
    <source>
        <strain evidence="8">S0AB</strain>
    </source>
</reference>
<evidence type="ECO:0000256" key="5">
    <source>
        <dbReference type="HAMAP-Rule" id="MF_01080"/>
    </source>
</evidence>
<dbReference type="CDD" id="cd02573">
    <property type="entry name" value="PseudoU_synth_EcTruB"/>
    <property type="match status" value="1"/>
</dbReference>
<comment type="caution">
    <text evidence="8">The sequence shown here is derived from an EMBL/GenBank/DDBJ whole genome shotgun (WGS) entry which is preliminary data.</text>
</comment>
<dbReference type="GO" id="GO:1990481">
    <property type="term" value="P:mRNA pseudouridine synthesis"/>
    <property type="evidence" value="ECO:0007669"/>
    <property type="project" value="TreeGrafter"/>
</dbReference>
<dbReference type="SUPFAM" id="SSF55120">
    <property type="entry name" value="Pseudouridine synthase"/>
    <property type="match status" value="1"/>
</dbReference>
<gene>
    <name evidence="5 8" type="primary">truB</name>
    <name evidence="8" type="ORF">MM817_01913</name>
</gene>
<feature type="active site" description="Nucleophile" evidence="5">
    <location>
        <position position="39"/>
    </location>
</feature>
<proteinExistence type="inferred from homology"/>
<dbReference type="RefSeq" id="WP_241714159.1">
    <property type="nucleotide sequence ID" value="NZ_JALBUF010000005.1"/>
</dbReference>
<keyword evidence="9" id="KW-1185">Reference proteome</keyword>
<feature type="domain" description="Pseudouridine synthase II N-terminal" evidence="6">
    <location>
        <begin position="24"/>
        <end position="176"/>
    </location>
</feature>
<comment type="catalytic activity">
    <reaction evidence="1 5">
        <text>uridine(55) in tRNA = pseudouridine(55) in tRNA</text>
        <dbReference type="Rhea" id="RHEA:42532"/>
        <dbReference type="Rhea" id="RHEA-COMP:10101"/>
        <dbReference type="Rhea" id="RHEA-COMP:10102"/>
        <dbReference type="ChEBI" id="CHEBI:65314"/>
        <dbReference type="ChEBI" id="CHEBI:65315"/>
        <dbReference type="EC" id="5.4.99.25"/>
    </reaction>
</comment>
<evidence type="ECO:0000313" key="8">
    <source>
        <dbReference type="EMBL" id="MCI0183630.1"/>
    </source>
</evidence>
<dbReference type="InterPro" id="IPR020103">
    <property type="entry name" value="PsdUridine_synth_cat_dom_sf"/>
</dbReference>
<evidence type="ECO:0000256" key="2">
    <source>
        <dbReference type="ARBA" id="ARBA00005642"/>
    </source>
</evidence>
<dbReference type="Pfam" id="PF01509">
    <property type="entry name" value="TruB_N"/>
    <property type="match status" value="1"/>
</dbReference>
<dbReference type="GO" id="GO:0031119">
    <property type="term" value="P:tRNA pseudouridine synthesis"/>
    <property type="evidence" value="ECO:0007669"/>
    <property type="project" value="UniProtKB-UniRule"/>
</dbReference>
<dbReference type="PANTHER" id="PTHR13767:SF2">
    <property type="entry name" value="PSEUDOURIDYLATE SYNTHASE TRUB1"/>
    <property type="match status" value="1"/>
</dbReference>
<dbReference type="InterPro" id="IPR014780">
    <property type="entry name" value="tRNA_psdUridine_synth_TruB"/>
</dbReference>